<dbReference type="Gene3D" id="2.20.25.10">
    <property type="match status" value="2"/>
</dbReference>
<dbReference type="PANTHER" id="PTHR11239:SF1">
    <property type="entry name" value="DNA-DIRECTED RNA POLYMERASE II SUBUNIT RPB9"/>
    <property type="match status" value="1"/>
</dbReference>
<dbReference type="EMBL" id="CAJPDQ010000026">
    <property type="protein sequence ID" value="CAF9927151.1"/>
    <property type="molecule type" value="Genomic_DNA"/>
</dbReference>
<dbReference type="Proteomes" id="UP000664169">
    <property type="component" value="Unassembled WGS sequence"/>
</dbReference>
<keyword evidence="5" id="KW-0240">DNA-directed RNA polymerase</keyword>
<protein>
    <recommendedName>
        <fullName evidence="4">DNA-directed RNA polymerase II subunit RPB9</fullName>
    </recommendedName>
    <alternativeName>
        <fullName evidence="11">DNA-directed RNA polymerase II subunit 9</fullName>
    </alternativeName>
</protein>
<evidence type="ECO:0000256" key="5">
    <source>
        <dbReference type="ARBA" id="ARBA00022478"/>
    </source>
</evidence>
<keyword evidence="6" id="KW-0479">Metal-binding</keyword>
<dbReference type="FunFam" id="2.20.25.10:FF:000008">
    <property type="entry name" value="DNA-directed RNA polymerase II subunit RPB9"/>
    <property type="match status" value="1"/>
</dbReference>
<evidence type="ECO:0000256" key="1">
    <source>
        <dbReference type="ARBA" id="ARBA00004604"/>
    </source>
</evidence>
<dbReference type="SMART" id="SM00661">
    <property type="entry name" value="RPOL9"/>
    <property type="match status" value="1"/>
</dbReference>
<reference evidence="13" key="1">
    <citation type="submission" date="2021-03" db="EMBL/GenBank/DDBJ databases">
        <authorList>
            <person name="Tagirdzhanova G."/>
        </authorList>
    </citation>
    <scope>NUCLEOTIDE SEQUENCE</scope>
</reference>
<proteinExistence type="inferred from homology"/>
<dbReference type="GO" id="GO:0006367">
    <property type="term" value="P:transcription initiation at RNA polymerase II promoter"/>
    <property type="evidence" value="ECO:0007669"/>
    <property type="project" value="TreeGrafter"/>
</dbReference>
<dbReference type="GO" id="GO:0006283">
    <property type="term" value="P:transcription-coupled nucleotide-excision repair"/>
    <property type="evidence" value="ECO:0007669"/>
    <property type="project" value="TreeGrafter"/>
</dbReference>
<comment type="similarity">
    <text evidence="2">Belongs to the archaeal RpoM/eukaryotic RPA12/RPB9/RPC11 RNA polymerase family.</text>
</comment>
<name>A0A8H3FM61_9LECA</name>
<dbReference type="InterPro" id="IPR001529">
    <property type="entry name" value="Zn_ribbon_RPB9"/>
</dbReference>
<evidence type="ECO:0000256" key="11">
    <source>
        <dbReference type="ARBA" id="ARBA00042129"/>
    </source>
</evidence>
<dbReference type="InterPro" id="IPR001222">
    <property type="entry name" value="Znf_TFIIS"/>
</dbReference>
<dbReference type="GO" id="GO:0003676">
    <property type="term" value="F:nucleic acid binding"/>
    <property type="evidence" value="ECO:0007669"/>
    <property type="project" value="InterPro"/>
</dbReference>
<sequence length="163" mass="18115">MSVSPDPTQQVQQAAEDEVSFRFCRECSNMLYPKEDRNNSQLMFACRTCNFSEPAPSQCVWRNQLTNTVAETAGVTTDVGGDPTLPHTQKRCPQCSEDDVVFFQSQQRTSTTGMVGFPIWYSEGTILTLDSNSSMFVSHAVTFSNNQSISHNTGRPPFTNAIL</sequence>
<evidence type="ECO:0000256" key="3">
    <source>
        <dbReference type="ARBA" id="ARBA00011730"/>
    </source>
</evidence>
<evidence type="ECO:0000313" key="14">
    <source>
        <dbReference type="Proteomes" id="UP000664169"/>
    </source>
</evidence>
<keyword evidence="14" id="KW-1185">Reference proteome</keyword>
<evidence type="ECO:0000256" key="2">
    <source>
        <dbReference type="ARBA" id="ARBA00008925"/>
    </source>
</evidence>
<evidence type="ECO:0000259" key="12">
    <source>
        <dbReference type="SMART" id="SM00661"/>
    </source>
</evidence>
<dbReference type="GO" id="GO:0001193">
    <property type="term" value="P:maintenance of transcriptional fidelity during transcription elongation by RNA polymerase II"/>
    <property type="evidence" value="ECO:0007669"/>
    <property type="project" value="TreeGrafter"/>
</dbReference>
<dbReference type="Pfam" id="PF01096">
    <property type="entry name" value="Zn_ribbon_TFIIS"/>
    <property type="match status" value="1"/>
</dbReference>
<evidence type="ECO:0000256" key="4">
    <source>
        <dbReference type="ARBA" id="ARBA00015926"/>
    </source>
</evidence>
<feature type="domain" description="DNA-directed RNA polymerase II subunit RPB9-like zinc ribbon" evidence="12">
    <location>
        <begin position="22"/>
        <end position="75"/>
    </location>
</feature>
<dbReference type="GO" id="GO:0008270">
    <property type="term" value="F:zinc ion binding"/>
    <property type="evidence" value="ECO:0007669"/>
    <property type="project" value="UniProtKB-KW"/>
</dbReference>
<keyword evidence="10" id="KW-0539">Nucleus</keyword>
<evidence type="ECO:0000256" key="7">
    <source>
        <dbReference type="ARBA" id="ARBA00022771"/>
    </source>
</evidence>
<comment type="subcellular location">
    <subcellularLocation>
        <location evidence="1">Nucleus</location>
        <location evidence="1">Nucleolus</location>
    </subcellularLocation>
</comment>
<evidence type="ECO:0000256" key="9">
    <source>
        <dbReference type="ARBA" id="ARBA00023163"/>
    </source>
</evidence>
<evidence type="ECO:0000256" key="10">
    <source>
        <dbReference type="ARBA" id="ARBA00023242"/>
    </source>
</evidence>
<dbReference type="GO" id="GO:0005730">
    <property type="term" value="C:nucleolus"/>
    <property type="evidence" value="ECO:0007669"/>
    <property type="project" value="UniProtKB-SubCell"/>
</dbReference>
<dbReference type="PANTHER" id="PTHR11239">
    <property type="entry name" value="DNA-DIRECTED RNA POLYMERASE"/>
    <property type="match status" value="1"/>
</dbReference>
<dbReference type="OrthoDB" id="282270at2759"/>
<comment type="subunit">
    <text evidence="3">Component of the RNA polymerase II (Pol II) complex consisting of 12 subunits.</text>
</comment>
<dbReference type="SUPFAM" id="SSF57783">
    <property type="entry name" value="Zinc beta-ribbon"/>
    <property type="match status" value="2"/>
</dbReference>
<organism evidence="13 14">
    <name type="scientific">Gomphillus americanus</name>
    <dbReference type="NCBI Taxonomy" id="1940652"/>
    <lineage>
        <taxon>Eukaryota</taxon>
        <taxon>Fungi</taxon>
        <taxon>Dikarya</taxon>
        <taxon>Ascomycota</taxon>
        <taxon>Pezizomycotina</taxon>
        <taxon>Lecanoromycetes</taxon>
        <taxon>OSLEUM clade</taxon>
        <taxon>Ostropomycetidae</taxon>
        <taxon>Ostropales</taxon>
        <taxon>Graphidaceae</taxon>
        <taxon>Gomphilloideae</taxon>
        <taxon>Gomphillus</taxon>
    </lineage>
</organism>
<comment type="caution">
    <text evidence="13">The sequence shown here is derived from an EMBL/GenBank/DDBJ whole genome shotgun (WGS) entry which is preliminary data.</text>
</comment>
<keyword evidence="8" id="KW-0862">Zinc</keyword>
<accession>A0A8H3FM61</accession>
<keyword evidence="9" id="KW-0804">Transcription</keyword>
<dbReference type="AlphaFoldDB" id="A0A8H3FM61"/>
<keyword evidence="7" id="KW-0863">Zinc-finger</keyword>
<dbReference type="GO" id="GO:0005665">
    <property type="term" value="C:RNA polymerase II, core complex"/>
    <property type="evidence" value="ECO:0007669"/>
    <property type="project" value="TreeGrafter"/>
</dbReference>
<gene>
    <name evidence="13" type="ORF">GOMPHAMPRED_004329</name>
</gene>
<dbReference type="GO" id="GO:0003899">
    <property type="term" value="F:DNA-directed RNA polymerase activity"/>
    <property type="evidence" value="ECO:0007669"/>
    <property type="project" value="InterPro"/>
</dbReference>
<evidence type="ECO:0000256" key="6">
    <source>
        <dbReference type="ARBA" id="ARBA00022723"/>
    </source>
</evidence>
<dbReference type="InterPro" id="IPR012164">
    <property type="entry name" value="Rpa12/Rpb9/Rpc10/TFS"/>
</dbReference>
<evidence type="ECO:0000313" key="13">
    <source>
        <dbReference type="EMBL" id="CAF9927151.1"/>
    </source>
</evidence>
<dbReference type="Pfam" id="PF02150">
    <property type="entry name" value="Zn_ribbon_RPB9"/>
    <property type="match status" value="1"/>
</dbReference>
<evidence type="ECO:0000256" key="8">
    <source>
        <dbReference type="ARBA" id="ARBA00022833"/>
    </source>
</evidence>